<name>A0A221UVM1_9FLAO</name>
<sequence>MTTMNFQCEELTISDEELGCTIIFSDSKSADDQFKTIDEIMNSEEKYLLIQKTYPEDDFEHSYYHIESSESDTALDFEDKMIVRLNRDKFEISWSGDQLKIGLDLTNRELIDLKEILEVVFKERVIMKK</sequence>
<proteinExistence type="predicted"/>
<dbReference type="RefSeq" id="WP_093978194.1">
    <property type="nucleotide sequence ID" value="NZ_CP022515.1"/>
</dbReference>
<evidence type="ECO:0000313" key="2">
    <source>
        <dbReference type="Proteomes" id="UP000204551"/>
    </source>
</evidence>
<evidence type="ECO:0000313" key="1">
    <source>
        <dbReference type="EMBL" id="ASO05439.1"/>
    </source>
</evidence>
<dbReference type="AlphaFoldDB" id="A0A221UVM1"/>
<accession>A0A221UVM1</accession>
<reference evidence="1 2" key="1">
    <citation type="submission" date="2017-07" db="EMBL/GenBank/DDBJ databases">
        <title>Genome Sequence of Arenibacter algicola Strain SMS7 Isolated from a culture of the Diatom Skeletonema marinoi.</title>
        <authorList>
            <person name="Topel M."/>
            <person name="Pinder M.I.M."/>
            <person name="Johansson O.N."/>
            <person name="Kourtchenko O."/>
            <person name="Godhe A."/>
            <person name="Clarke A.K."/>
        </authorList>
    </citation>
    <scope>NUCLEOTIDE SEQUENCE [LARGE SCALE GENOMIC DNA]</scope>
    <source>
        <strain evidence="1 2">SMS7</strain>
    </source>
</reference>
<dbReference type="KEGG" id="aalg:AREALGSMS7_01979"/>
<gene>
    <name evidence="1" type="ORF">AREALGSMS7_01979</name>
</gene>
<protein>
    <recommendedName>
        <fullName evidence="3">Immunity protein 10</fullName>
    </recommendedName>
</protein>
<organism evidence="1 2">
    <name type="scientific">Arenibacter algicola</name>
    <dbReference type="NCBI Taxonomy" id="616991"/>
    <lineage>
        <taxon>Bacteria</taxon>
        <taxon>Pseudomonadati</taxon>
        <taxon>Bacteroidota</taxon>
        <taxon>Flavobacteriia</taxon>
        <taxon>Flavobacteriales</taxon>
        <taxon>Flavobacteriaceae</taxon>
        <taxon>Arenibacter</taxon>
    </lineage>
</organism>
<dbReference type="Proteomes" id="UP000204551">
    <property type="component" value="Chromosome"/>
</dbReference>
<evidence type="ECO:0008006" key="3">
    <source>
        <dbReference type="Google" id="ProtNLM"/>
    </source>
</evidence>
<dbReference type="EMBL" id="CP022515">
    <property type="protein sequence ID" value="ASO05439.1"/>
    <property type="molecule type" value="Genomic_DNA"/>
</dbReference>